<dbReference type="PROSITE" id="PS50082">
    <property type="entry name" value="WD_REPEATS_2"/>
    <property type="match status" value="1"/>
</dbReference>
<feature type="region of interest" description="Disordered" evidence="4">
    <location>
        <begin position="44"/>
        <end position="97"/>
    </location>
</feature>
<dbReference type="EMBL" id="JBBWWQ010000006">
    <property type="protein sequence ID" value="KAK8945016.1"/>
    <property type="molecule type" value="Genomic_DNA"/>
</dbReference>
<accession>A0AAP0BPV5</accession>
<dbReference type="PROSITE" id="PS50294">
    <property type="entry name" value="WD_REPEATS_REGION"/>
    <property type="match status" value="1"/>
</dbReference>
<name>A0AAP0BPV5_9ASPA</name>
<dbReference type="InterPro" id="IPR040324">
    <property type="entry name" value="WDR44/Dgr2"/>
</dbReference>
<evidence type="ECO:0000313" key="6">
    <source>
        <dbReference type="Proteomes" id="UP001418222"/>
    </source>
</evidence>
<evidence type="ECO:0000256" key="1">
    <source>
        <dbReference type="ARBA" id="ARBA00022574"/>
    </source>
</evidence>
<feature type="compositionally biased region" description="Basic and acidic residues" evidence="4">
    <location>
        <begin position="277"/>
        <end position="295"/>
    </location>
</feature>
<protein>
    <submittedName>
        <fullName evidence="5">Uncharacterized protein</fullName>
    </submittedName>
</protein>
<dbReference type="InterPro" id="IPR001680">
    <property type="entry name" value="WD40_rpt"/>
</dbReference>
<sequence length="546" mass="61394">MSNSDEGEEFYESLDRVLSSSCSSTSASDDDDDCIYSEHHFRYSHCSPPSADSSDVWLSEPGSVEERRRHLLHQMGLARDPSLAQEKPYRDEASYDGLRPRSNLTRVTSITGAFSRSRSDGSVEPRVLRRQQASVSGKPPLIGRSRPSLGGEVELEVLEGDDRRNWEDAKMCTIKDLGNGAEFVVKEFGEDGMWKNLRDVGSGRQLSMEEFDLCVGSSPAVQELMRRPDVEESGNGSGVSSDRSKDGGESYGGGMSKRRSSWLKSLKNVVSAGHWQDWRSSEEKDTSSEKGERRSSSATDDSQEAQDAVQSILHGPELVKVRQYGKSHKELTGLFLSQEIQAHNGSIWTIKFSLDSRYLASAGEDFVVHVWQVYEKDMTPDILVDRAGEEDDNGNILPEEMLLISGMEGSHWEKKKGSNGSNGRKSVSLDHVMVPEQLFTISERPIYSFTGHLDDVLDLSWSKSQQLRRMGRACWENKARLNLLLSYKTFKIEIIAIKENVEDMEFGVPVRRRTEEEHWLVKLNREPSGRQMRGPKWTRPTASSVL</sequence>
<dbReference type="SMART" id="SM00320">
    <property type="entry name" value="WD40"/>
    <property type="match status" value="2"/>
</dbReference>
<dbReference type="InterPro" id="IPR015943">
    <property type="entry name" value="WD40/YVTN_repeat-like_dom_sf"/>
</dbReference>
<dbReference type="SUPFAM" id="SSF50978">
    <property type="entry name" value="WD40 repeat-like"/>
    <property type="match status" value="1"/>
</dbReference>
<keyword evidence="6" id="KW-1185">Reference proteome</keyword>
<proteinExistence type="predicted"/>
<feature type="region of interest" description="Disordered" evidence="4">
    <location>
        <begin position="277"/>
        <end position="308"/>
    </location>
</feature>
<dbReference type="Pfam" id="PF00400">
    <property type="entry name" value="WD40"/>
    <property type="match status" value="1"/>
</dbReference>
<dbReference type="Gene3D" id="2.130.10.10">
    <property type="entry name" value="YVTN repeat-like/Quinoprotein amine dehydrogenase"/>
    <property type="match status" value="1"/>
</dbReference>
<evidence type="ECO:0000256" key="2">
    <source>
        <dbReference type="ARBA" id="ARBA00022737"/>
    </source>
</evidence>
<dbReference type="PANTHER" id="PTHR14221">
    <property type="entry name" value="WD REPEAT DOMAIN 44"/>
    <property type="match status" value="1"/>
</dbReference>
<dbReference type="InterPro" id="IPR036322">
    <property type="entry name" value="WD40_repeat_dom_sf"/>
</dbReference>
<keyword evidence="2" id="KW-0677">Repeat</keyword>
<dbReference type="Proteomes" id="UP001418222">
    <property type="component" value="Unassembled WGS sequence"/>
</dbReference>
<dbReference type="PANTHER" id="PTHR14221:SF67">
    <property type="entry name" value="WD REPEAT-CONTAINING PROTEIN 44-LIKE"/>
    <property type="match status" value="1"/>
</dbReference>
<evidence type="ECO:0000313" key="5">
    <source>
        <dbReference type="EMBL" id="KAK8945016.1"/>
    </source>
</evidence>
<feature type="compositionally biased region" description="Basic and acidic residues" evidence="4">
    <location>
        <begin position="117"/>
        <end position="127"/>
    </location>
</feature>
<feature type="repeat" description="WD" evidence="3">
    <location>
        <begin position="340"/>
        <end position="373"/>
    </location>
</feature>
<gene>
    <name evidence="5" type="ORF">KSP39_PZI007614</name>
</gene>
<organism evidence="5 6">
    <name type="scientific">Platanthera zijinensis</name>
    <dbReference type="NCBI Taxonomy" id="2320716"/>
    <lineage>
        <taxon>Eukaryota</taxon>
        <taxon>Viridiplantae</taxon>
        <taxon>Streptophyta</taxon>
        <taxon>Embryophyta</taxon>
        <taxon>Tracheophyta</taxon>
        <taxon>Spermatophyta</taxon>
        <taxon>Magnoliopsida</taxon>
        <taxon>Liliopsida</taxon>
        <taxon>Asparagales</taxon>
        <taxon>Orchidaceae</taxon>
        <taxon>Orchidoideae</taxon>
        <taxon>Orchideae</taxon>
        <taxon>Orchidinae</taxon>
        <taxon>Platanthera</taxon>
    </lineage>
</organism>
<feature type="region of interest" description="Disordered" evidence="4">
    <location>
        <begin position="115"/>
        <end position="148"/>
    </location>
</feature>
<feature type="region of interest" description="Disordered" evidence="4">
    <location>
        <begin position="220"/>
        <end position="257"/>
    </location>
</feature>
<evidence type="ECO:0000256" key="4">
    <source>
        <dbReference type="SAM" id="MobiDB-lite"/>
    </source>
</evidence>
<comment type="caution">
    <text evidence="5">The sequence shown here is derived from an EMBL/GenBank/DDBJ whole genome shotgun (WGS) entry which is preliminary data.</text>
</comment>
<dbReference type="AlphaFoldDB" id="A0AAP0BPV5"/>
<evidence type="ECO:0000256" key="3">
    <source>
        <dbReference type="PROSITE-ProRule" id="PRU00221"/>
    </source>
</evidence>
<keyword evidence="1 3" id="KW-0853">WD repeat</keyword>
<reference evidence="5 6" key="1">
    <citation type="journal article" date="2022" name="Nat. Plants">
        <title>Genomes of leafy and leafless Platanthera orchids illuminate the evolution of mycoheterotrophy.</title>
        <authorList>
            <person name="Li M.H."/>
            <person name="Liu K.W."/>
            <person name="Li Z."/>
            <person name="Lu H.C."/>
            <person name="Ye Q.L."/>
            <person name="Zhang D."/>
            <person name="Wang J.Y."/>
            <person name="Li Y.F."/>
            <person name="Zhong Z.M."/>
            <person name="Liu X."/>
            <person name="Yu X."/>
            <person name="Liu D.K."/>
            <person name="Tu X.D."/>
            <person name="Liu B."/>
            <person name="Hao Y."/>
            <person name="Liao X.Y."/>
            <person name="Jiang Y.T."/>
            <person name="Sun W.H."/>
            <person name="Chen J."/>
            <person name="Chen Y.Q."/>
            <person name="Ai Y."/>
            <person name="Zhai J.W."/>
            <person name="Wu S.S."/>
            <person name="Zhou Z."/>
            <person name="Hsiao Y.Y."/>
            <person name="Wu W.L."/>
            <person name="Chen Y.Y."/>
            <person name="Lin Y.F."/>
            <person name="Hsu J.L."/>
            <person name="Li C.Y."/>
            <person name="Wang Z.W."/>
            <person name="Zhao X."/>
            <person name="Zhong W.Y."/>
            <person name="Ma X.K."/>
            <person name="Ma L."/>
            <person name="Huang J."/>
            <person name="Chen G.Z."/>
            <person name="Huang M.Z."/>
            <person name="Huang L."/>
            <person name="Peng D.H."/>
            <person name="Luo Y.B."/>
            <person name="Zou S.Q."/>
            <person name="Chen S.P."/>
            <person name="Lan S."/>
            <person name="Tsai W.C."/>
            <person name="Van de Peer Y."/>
            <person name="Liu Z.J."/>
        </authorList>
    </citation>
    <scope>NUCLEOTIDE SEQUENCE [LARGE SCALE GENOMIC DNA]</scope>
    <source>
        <strain evidence="5">Lor287</strain>
    </source>
</reference>